<dbReference type="EMBL" id="JAMZMK010008719">
    <property type="protein sequence ID" value="KAI7738814.1"/>
    <property type="molecule type" value="Genomic_DNA"/>
</dbReference>
<dbReference type="Proteomes" id="UP001206925">
    <property type="component" value="Unassembled WGS sequence"/>
</dbReference>
<organism evidence="1 2">
    <name type="scientific">Ambrosia artemisiifolia</name>
    <name type="common">Common ragweed</name>
    <dbReference type="NCBI Taxonomy" id="4212"/>
    <lineage>
        <taxon>Eukaryota</taxon>
        <taxon>Viridiplantae</taxon>
        <taxon>Streptophyta</taxon>
        <taxon>Embryophyta</taxon>
        <taxon>Tracheophyta</taxon>
        <taxon>Spermatophyta</taxon>
        <taxon>Magnoliopsida</taxon>
        <taxon>eudicotyledons</taxon>
        <taxon>Gunneridae</taxon>
        <taxon>Pentapetalae</taxon>
        <taxon>asterids</taxon>
        <taxon>campanulids</taxon>
        <taxon>Asterales</taxon>
        <taxon>Asteraceae</taxon>
        <taxon>Asteroideae</taxon>
        <taxon>Heliantheae alliance</taxon>
        <taxon>Heliantheae</taxon>
        <taxon>Ambrosia</taxon>
    </lineage>
</organism>
<dbReference type="AlphaFoldDB" id="A0AAD5CDW0"/>
<accession>A0AAD5CDW0</accession>
<gene>
    <name evidence="1" type="ORF">M8C21_006261</name>
</gene>
<evidence type="ECO:0000313" key="2">
    <source>
        <dbReference type="Proteomes" id="UP001206925"/>
    </source>
</evidence>
<proteinExistence type="predicted"/>
<reference evidence="1" key="1">
    <citation type="submission" date="2022-06" db="EMBL/GenBank/DDBJ databases">
        <title>Uncovering the hologenomic basis of an extraordinary plant invasion.</title>
        <authorList>
            <person name="Bieker V.C."/>
            <person name="Martin M.D."/>
            <person name="Gilbert T."/>
            <person name="Hodgins K."/>
            <person name="Battlay P."/>
            <person name="Petersen B."/>
            <person name="Wilson J."/>
        </authorList>
    </citation>
    <scope>NUCLEOTIDE SEQUENCE</scope>
    <source>
        <strain evidence="1">AA19_3_7</strain>
        <tissue evidence="1">Leaf</tissue>
    </source>
</reference>
<keyword evidence="2" id="KW-1185">Reference proteome</keyword>
<sequence>VHQFVTRRLEQFLIGDGSDEIKVRRAVVEVLITRKCSCGEDAVGYSITVMVMQQWNGSEEIG</sequence>
<comment type="caution">
    <text evidence="1">The sequence shown here is derived from an EMBL/GenBank/DDBJ whole genome shotgun (WGS) entry which is preliminary data.</text>
</comment>
<protein>
    <submittedName>
        <fullName evidence="1">Uncharacterized protein</fullName>
    </submittedName>
</protein>
<evidence type="ECO:0000313" key="1">
    <source>
        <dbReference type="EMBL" id="KAI7738814.1"/>
    </source>
</evidence>
<feature type="non-terminal residue" evidence="1">
    <location>
        <position position="1"/>
    </location>
</feature>
<name>A0AAD5CDW0_AMBAR</name>